<evidence type="ECO:0000313" key="1">
    <source>
        <dbReference type="EMBL" id="TWI33797.1"/>
    </source>
</evidence>
<comment type="caution">
    <text evidence="1">The sequence shown here is derived from an EMBL/GenBank/DDBJ whole genome shotgun (WGS) entry which is preliminary data.</text>
</comment>
<dbReference type="EMBL" id="VLKU01000006">
    <property type="protein sequence ID" value="TWI33797.1"/>
    <property type="molecule type" value="Genomic_DNA"/>
</dbReference>
<protein>
    <submittedName>
        <fullName evidence="1">Uncharacterized protein</fullName>
    </submittedName>
</protein>
<organism evidence="1 2">
    <name type="scientific">Paracoccus sulfuroxidans</name>
    <dbReference type="NCBI Taxonomy" id="384678"/>
    <lineage>
        <taxon>Bacteria</taxon>
        <taxon>Pseudomonadati</taxon>
        <taxon>Pseudomonadota</taxon>
        <taxon>Alphaproteobacteria</taxon>
        <taxon>Rhodobacterales</taxon>
        <taxon>Paracoccaceae</taxon>
        <taxon>Paracoccus</taxon>
    </lineage>
</organism>
<name>A0A562NNL7_9RHOB</name>
<proteinExistence type="predicted"/>
<evidence type="ECO:0000313" key="2">
    <source>
        <dbReference type="Proteomes" id="UP000316225"/>
    </source>
</evidence>
<dbReference type="RefSeq" id="WP_145397973.1">
    <property type="nucleotide sequence ID" value="NZ_VLKU01000006.1"/>
</dbReference>
<gene>
    <name evidence="1" type="ORF">IQ24_02161</name>
</gene>
<keyword evidence="2" id="KW-1185">Reference proteome</keyword>
<dbReference type="Proteomes" id="UP000316225">
    <property type="component" value="Unassembled WGS sequence"/>
</dbReference>
<dbReference type="OrthoDB" id="7783360at2"/>
<reference evidence="1 2" key="1">
    <citation type="journal article" date="2015" name="Stand. Genomic Sci.">
        <title>Genomic Encyclopedia of Bacterial and Archaeal Type Strains, Phase III: the genomes of soil and plant-associated and newly described type strains.</title>
        <authorList>
            <person name="Whitman W.B."/>
            <person name="Woyke T."/>
            <person name="Klenk H.P."/>
            <person name="Zhou Y."/>
            <person name="Lilburn T.G."/>
            <person name="Beck B.J."/>
            <person name="De Vos P."/>
            <person name="Vandamme P."/>
            <person name="Eisen J.A."/>
            <person name="Garrity G."/>
            <person name="Hugenholtz P."/>
            <person name="Kyrpides N.C."/>
        </authorList>
    </citation>
    <scope>NUCLEOTIDE SEQUENCE [LARGE SCALE GENOMIC DNA]</scope>
    <source>
        <strain evidence="1 2">CGMCC 1.5364</strain>
    </source>
</reference>
<sequence length="607" mass="67774">MILAILLTMETLLDPAPRAPAPVAEIRLAMAARPVEGDVPVGPFSASGPVVSPSIGMGLNGLADWTTEWPFLDVFRTAREWSGEDGGWGADAPAQIRAVQDEQGWLTRMPEGMSHVSAILLTSLPAEMTSAAGTYRLTYEGKGSITLHGAANIRETPGQILFDYQPDGKRHLSIDLTAIDPADHLRNIAVVHERHTALYDAGQVFNPEWLEKIADLRVLRFMDWMRTNDSPLVEWQDRAQVDDYTWTTAAGVPVEVMVDLANRTGSEPWFTLPHQANDDYTRALATYVRDHLDPRLRPWFEYSNEVWNWQFGQAHWANEQGRAAWPEVQSAWLQIYAGRSVAMARVIDEVYGADVDQRVHKVISTQTGWQGLEIDVLTAPDWQKLDGAGKAPHEYFNTYAITGYFGGPLGQDEKAPEVKDWLEQSLTQAHQQADAEALTGEARDTFIARHRHDRAIELAEQELLDGSVTGDDAGSLAQLFATFAYHRRVADRYGLQLAMYEGGTHVSGVGPWAEDAALTAFFLDLNYSPAMGRLYEELLQGWKDRGGTLFNAFVDIAGPSRFGSWGNLRHIDDQTPRWDALMRFNRQTPAWWDGARSNAYLGNMPVR</sequence>
<dbReference type="AlphaFoldDB" id="A0A562NNL7"/>
<accession>A0A562NNL7</accession>